<name>A0ACB9BXQ8_9ASTR</name>
<evidence type="ECO:0000313" key="2">
    <source>
        <dbReference type="Proteomes" id="UP001056120"/>
    </source>
</evidence>
<gene>
    <name evidence="1" type="ORF">L1987_66665</name>
</gene>
<sequence length="411" mass="46447">MVQKRQLYEEEYDVSPKNLKLEHNCDLVPYLQFTKEDTPLRSDKVGGGFFKPNIGVENGFVSGKFTDLSVHATKGDDCTLPGHLSTSSWTSSTISEDAMSDAVQPLTSNAYSYLLERSPLKQVSVGPEYQAAIPEWNEFNGDEIKFLGSSVIQMPENQTIHENETVGRGRAECYCQNPGSTVCVKQHIKVSREILNARIGLKAFVDLGFDDMGEVVAEKWTEDDEHLFHEVVYSNPVSSGRNFWNHLAAEFSSRSNHEIVSYYFNVFMLRRRTEQNRADPMNADSDDDESRGYDSHEHGIDTENHYNDSEPRKLHNNCSFDSSSDKTFVDESGEGGHDFLYDSCTSSDTVGVSCINHEFTFEPLDSRVWDVRYFPYAGTKTDFLPTGSMIEEVFGVESWNFETTDDNKSSS</sequence>
<keyword evidence="2" id="KW-1185">Reference proteome</keyword>
<protein>
    <submittedName>
        <fullName evidence="1">Uncharacterized protein</fullName>
    </submittedName>
</protein>
<proteinExistence type="predicted"/>
<dbReference type="Proteomes" id="UP001056120">
    <property type="component" value="Linkage Group LG22"/>
</dbReference>
<evidence type="ECO:0000313" key="1">
    <source>
        <dbReference type="EMBL" id="KAI3726859.1"/>
    </source>
</evidence>
<organism evidence="1 2">
    <name type="scientific">Smallanthus sonchifolius</name>
    <dbReference type="NCBI Taxonomy" id="185202"/>
    <lineage>
        <taxon>Eukaryota</taxon>
        <taxon>Viridiplantae</taxon>
        <taxon>Streptophyta</taxon>
        <taxon>Embryophyta</taxon>
        <taxon>Tracheophyta</taxon>
        <taxon>Spermatophyta</taxon>
        <taxon>Magnoliopsida</taxon>
        <taxon>eudicotyledons</taxon>
        <taxon>Gunneridae</taxon>
        <taxon>Pentapetalae</taxon>
        <taxon>asterids</taxon>
        <taxon>campanulids</taxon>
        <taxon>Asterales</taxon>
        <taxon>Asteraceae</taxon>
        <taxon>Asteroideae</taxon>
        <taxon>Heliantheae alliance</taxon>
        <taxon>Millerieae</taxon>
        <taxon>Smallanthus</taxon>
    </lineage>
</organism>
<reference evidence="1 2" key="2">
    <citation type="journal article" date="2022" name="Mol. Ecol. Resour.">
        <title>The genomes of chicory, endive, great burdock and yacon provide insights into Asteraceae paleo-polyploidization history and plant inulin production.</title>
        <authorList>
            <person name="Fan W."/>
            <person name="Wang S."/>
            <person name="Wang H."/>
            <person name="Wang A."/>
            <person name="Jiang F."/>
            <person name="Liu H."/>
            <person name="Zhao H."/>
            <person name="Xu D."/>
            <person name="Zhang Y."/>
        </authorList>
    </citation>
    <scope>NUCLEOTIDE SEQUENCE [LARGE SCALE GENOMIC DNA]</scope>
    <source>
        <strain evidence="2">cv. Yunnan</strain>
        <tissue evidence="1">Leaves</tissue>
    </source>
</reference>
<reference evidence="2" key="1">
    <citation type="journal article" date="2022" name="Mol. Ecol. Resour.">
        <title>The genomes of chicory, endive, great burdock and yacon provide insights into Asteraceae palaeo-polyploidization history and plant inulin production.</title>
        <authorList>
            <person name="Fan W."/>
            <person name="Wang S."/>
            <person name="Wang H."/>
            <person name="Wang A."/>
            <person name="Jiang F."/>
            <person name="Liu H."/>
            <person name="Zhao H."/>
            <person name="Xu D."/>
            <person name="Zhang Y."/>
        </authorList>
    </citation>
    <scope>NUCLEOTIDE SEQUENCE [LARGE SCALE GENOMIC DNA]</scope>
    <source>
        <strain evidence="2">cv. Yunnan</strain>
    </source>
</reference>
<comment type="caution">
    <text evidence="1">The sequence shown here is derived from an EMBL/GenBank/DDBJ whole genome shotgun (WGS) entry which is preliminary data.</text>
</comment>
<dbReference type="EMBL" id="CM042039">
    <property type="protein sequence ID" value="KAI3726859.1"/>
    <property type="molecule type" value="Genomic_DNA"/>
</dbReference>
<accession>A0ACB9BXQ8</accession>